<feature type="domain" description="VWFA" evidence="3">
    <location>
        <begin position="84"/>
        <end position="285"/>
    </location>
</feature>
<dbReference type="EMBL" id="ASRX01000033">
    <property type="protein sequence ID" value="EYF04489.1"/>
    <property type="molecule type" value="Genomic_DNA"/>
</dbReference>
<feature type="chain" id="PRO_5001496366" description="VWFA domain-containing protein" evidence="2">
    <location>
        <begin position="33"/>
        <end position="375"/>
    </location>
</feature>
<evidence type="ECO:0000313" key="4">
    <source>
        <dbReference type="EMBL" id="EYF04489.1"/>
    </source>
</evidence>
<protein>
    <recommendedName>
        <fullName evidence="3">VWFA domain-containing protein</fullName>
    </recommendedName>
</protein>
<comment type="caution">
    <text evidence="4">The sequence shown here is derived from an EMBL/GenBank/DDBJ whole genome shotgun (WGS) entry which is preliminary data.</text>
</comment>
<gene>
    <name evidence="4" type="ORF">CAP_4457</name>
</gene>
<evidence type="ECO:0000256" key="2">
    <source>
        <dbReference type="SAM" id="SignalP"/>
    </source>
</evidence>
<dbReference type="InterPro" id="IPR002035">
    <property type="entry name" value="VWF_A"/>
</dbReference>
<evidence type="ECO:0000313" key="5">
    <source>
        <dbReference type="Proteomes" id="UP000019678"/>
    </source>
</evidence>
<dbReference type="InterPro" id="IPR036465">
    <property type="entry name" value="vWFA_dom_sf"/>
</dbReference>
<organism evidence="4 5">
    <name type="scientific">Chondromyces apiculatus DSM 436</name>
    <dbReference type="NCBI Taxonomy" id="1192034"/>
    <lineage>
        <taxon>Bacteria</taxon>
        <taxon>Pseudomonadati</taxon>
        <taxon>Myxococcota</taxon>
        <taxon>Polyangia</taxon>
        <taxon>Polyangiales</taxon>
        <taxon>Polyangiaceae</taxon>
        <taxon>Chondromyces</taxon>
    </lineage>
</organism>
<dbReference type="eggNOG" id="COG2304">
    <property type="taxonomic scope" value="Bacteria"/>
</dbReference>
<name>A0A017T5I0_9BACT</name>
<feature type="compositionally biased region" description="Polar residues" evidence="1">
    <location>
        <begin position="38"/>
        <end position="49"/>
    </location>
</feature>
<proteinExistence type="predicted"/>
<reference evidence="4 5" key="1">
    <citation type="submission" date="2013-05" db="EMBL/GenBank/DDBJ databases">
        <title>Genome assembly of Chondromyces apiculatus DSM 436.</title>
        <authorList>
            <person name="Sharma G."/>
            <person name="Khatri I."/>
            <person name="Kaur C."/>
            <person name="Mayilraj S."/>
            <person name="Subramanian S."/>
        </authorList>
    </citation>
    <scope>NUCLEOTIDE SEQUENCE [LARGE SCALE GENOMIC DNA]</scope>
    <source>
        <strain evidence="4 5">DSM 436</strain>
    </source>
</reference>
<dbReference type="SUPFAM" id="SSF53300">
    <property type="entry name" value="vWA-like"/>
    <property type="match status" value="1"/>
</dbReference>
<evidence type="ECO:0000259" key="3">
    <source>
        <dbReference type="PROSITE" id="PS50234"/>
    </source>
</evidence>
<evidence type="ECO:0000256" key="1">
    <source>
        <dbReference type="SAM" id="MobiDB-lite"/>
    </source>
</evidence>
<dbReference type="PROSITE" id="PS50234">
    <property type="entry name" value="VWFA"/>
    <property type="match status" value="1"/>
</dbReference>
<accession>A0A017T5I0</accession>
<keyword evidence="2" id="KW-0732">Signal</keyword>
<dbReference type="AlphaFoldDB" id="A0A017T5I0"/>
<dbReference type="Gene3D" id="3.40.50.410">
    <property type="entry name" value="von Willebrand factor, type A domain"/>
    <property type="match status" value="1"/>
</dbReference>
<dbReference type="SMART" id="SM00327">
    <property type="entry name" value="VWA"/>
    <property type="match status" value="1"/>
</dbReference>
<feature type="region of interest" description="Disordered" evidence="1">
    <location>
        <begin position="37"/>
        <end position="62"/>
    </location>
</feature>
<dbReference type="STRING" id="1192034.CAP_4457"/>
<feature type="signal peptide" evidence="2">
    <location>
        <begin position="1"/>
        <end position="32"/>
    </location>
</feature>
<keyword evidence="5" id="KW-1185">Reference proteome</keyword>
<dbReference type="CDD" id="cd00198">
    <property type="entry name" value="vWFA"/>
    <property type="match status" value="1"/>
</dbReference>
<sequence length="375" mass="38360">MRYSRRKSAMRSLPFRLLLVAPLGLLTAALHGACSPDSGVSGSTATTGDQEPDAGILDPPPDTGLDPDAACALVTEEAVSVPLNLYILLDKSSSMAGDKWASAKVGLTAFLNDARFAGTRVALRFFPRDADAVPACDQNAYKEPTVAYGPLPDSAAAIVQALEAEAPDGFNTPIYPALGGALLKGIEVAQNNPDQASAVLLVTDGQPQGPPGTCSGVNPEDPAVIANLASTGAEYNPPVFTYVIGLPGAAQTFANQVAAAGGTGQAVLVSATNVAAEFQDALTKVTGEALPCEYEIPSEVESGDVAITSVNVLLTLGGGEPALLPQDATCDGAGWRYDVPGNPSHITLCPATCATLKEQDSAKIQILLGCSTIIE</sequence>
<dbReference type="Proteomes" id="UP000019678">
    <property type="component" value="Unassembled WGS sequence"/>
</dbReference>